<evidence type="ECO:0000259" key="12">
    <source>
        <dbReference type="SMART" id="SM00047"/>
    </source>
</evidence>
<evidence type="ECO:0000256" key="6">
    <source>
        <dbReference type="ARBA" id="ARBA00022764"/>
    </source>
</evidence>
<dbReference type="PRINTS" id="PR01002">
    <property type="entry name" value="FLGFLGJ"/>
</dbReference>
<feature type="compositionally biased region" description="Polar residues" evidence="11">
    <location>
        <begin position="98"/>
        <end position="107"/>
    </location>
</feature>
<comment type="function">
    <text evidence="1">Flagellum-specific muramidase which hydrolyzes the peptidoglycan layer to assemble the rod structure in the periplasmic space.</text>
</comment>
<proteinExistence type="inferred from homology"/>
<keyword evidence="13" id="KW-0282">Flagellum</keyword>
<dbReference type="Gene3D" id="1.10.530.10">
    <property type="match status" value="1"/>
</dbReference>
<keyword evidence="13" id="KW-0966">Cell projection</keyword>
<dbReference type="InterPro" id="IPR051056">
    <property type="entry name" value="Glycosyl_Hydrolase_73"/>
</dbReference>
<evidence type="ECO:0000313" key="14">
    <source>
        <dbReference type="Proteomes" id="UP001482231"/>
    </source>
</evidence>
<dbReference type="InterPro" id="IPR019301">
    <property type="entry name" value="Flagellar_prot_FlgJ_N"/>
</dbReference>
<accession>A0ABV0EIB8</accession>
<keyword evidence="13" id="KW-0969">Cilium</keyword>
<comment type="similarity">
    <text evidence="3">In the N-terminal section; belongs to the FlgJ family.</text>
</comment>
<evidence type="ECO:0000256" key="1">
    <source>
        <dbReference type="ARBA" id="ARBA00002954"/>
    </source>
</evidence>
<keyword evidence="9" id="KW-0961">Cell wall biogenesis/degradation</keyword>
<organism evidence="13 14">
    <name type="scientific">Thiobacter aerophilum</name>
    <dbReference type="NCBI Taxonomy" id="3121275"/>
    <lineage>
        <taxon>Bacteria</taxon>
        <taxon>Pseudomonadati</taxon>
        <taxon>Pseudomonadota</taxon>
        <taxon>Betaproteobacteria</taxon>
        <taxon>Burkholderiales</taxon>
        <taxon>Thiobacteraceae</taxon>
        <taxon>Thiobacter</taxon>
    </lineage>
</organism>
<reference evidence="13 14" key="1">
    <citation type="submission" date="2024-02" db="EMBL/GenBank/DDBJ databases">
        <title>New thermophilic sulfur-oxidizing bacteria from a hot springs of the Uzon caldera (Kamchatka, Russia).</title>
        <authorList>
            <person name="Dukat A.M."/>
            <person name="Elcheninov A.G."/>
            <person name="Frolov E.N."/>
        </authorList>
    </citation>
    <scope>NUCLEOTIDE SEQUENCE [LARGE SCALE GENOMIC DNA]</scope>
    <source>
        <strain evidence="13 14">AK1</strain>
    </source>
</reference>
<evidence type="ECO:0000256" key="5">
    <source>
        <dbReference type="ARBA" id="ARBA00013433"/>
    </source>
</evidence>
<gene>
    <name evidence="13" type="primary">flgJ</name>
    <name evidence="13" type="ORF">V6E02_10180</name>
</gene>
<feature type="domain" description="Mannosyl-glycoprotein endo-beta-N-acetylglucosamidase-like" evidence="12">
    <location>
        <begin position="148"/>
        <end position="303"/>
    </location>
</feature>
<dbReference type="EMBL" id="JBAJEX010000008">
    <property type="protein sequence ID" value="MEO1767577.1"/>
    <property type="molecule type" value="Genomic_DNA"/>
</dbReference>
<sequence>MSGAAALALDPRTLAGLHHAAKADGPGSLAAVAREFEGLFLGILLKSMRATAPQGGPFDSDTTRLYRELADQQLAHSLATSGRGMGIADMLLAQVQGAPSANGSQDRTPLPLARKTKPIDLERTPSALPLKTRMPGSDMMPLAGMPVAPTTTPGPKAFVSAVWDHAVAAARALGVPPAFLVAQAALESGWGAREIRLPDGRPSHNLFGIKAGSEWRGATVDIPTTEYVNGKAQSKLARFRAYDSYGEAFADYARLLGRSERFRAARQVTDFTAFAQALQQAGYATDPAYAAKLTRVMASATFREAMAA</sequence>
<name>A0ABV0EIB8_9BURK</name>
<evidence type="ECO:0000256" key="10">
    <source>
        <dbReference type="ARBA" id="ARBA00030835"/>
    </source>
</evidence>
<keyword evidence="6" id="KW-0574">Periplasm</keyword>
<dbReference type="Gene3D" id="2.10.70.40">
    <property type="entry name" value="peptidoglycan hydrolase"/>
    <property type="match status" value="1"/>
</dbReference>
<dbReference type="GO" id="GO:0016787">
    <property type="term" value="F:hydrolase activity"/>
    <property type="evidence" value="ECO:0007669"/>
    <property type="project" value="UniProtKB-KW"/>
</dbReference>
<evidence type="ECO:0000313" key="13">
    <source>
        <dbReference type="EMBL" id="MEO1767577.1"/>
    </source>
</evidence>
<evidence type="ECO:0000256" key="7">
    <source>
        <dbReference type="ARBA" id="ARBA00022801"/>
    </source>
</evidence>
<dbReference type="InterPro" id="IPR002901">
    <property type="entry name" value="MGlyc_endo_b_GlcNAc-like_dom"/>
</dbReference>
<comment type="subcellular location">
    <subcellularLocation>
        <location evidence="2">Periplasm</location>
    </subcellularLocation>
</comment>
<dbReference type="Pfam" id="PF10135">
    <property type="entry name" value="Rod-binding"/>
    <property type="match status" value="1"/>
</dbReference>
<keyword evidence="7 13" id="KW-0378">Hydrolase</keyword>
<evidence type="ECO:0000256" key="3">
    <source>
        <dbReference type="ARBA" id="ARBA00006880"/>
    </source>
</evidence>
<protein>
    <recommendedName>
        <fullName evidence="5">Peptidoglycan hydrolase FlgJ</fullName>
    </recommendedName>
    <alternativeName>
        <fullName evidence="10">Muramidase FlgJ</fullName>
    </alternativeName>
</protein>
<feature type="region of interest" description="Disordered" evidence="11">
    <location>
        <begin position="98"/>
        <end position="117"/>
    </location>
</feature>
<dbReference type="Proteomes" id="UP001482231">
    <property type="component" value="Unassembled WGS sequence"/>
</dbReference>
<evidence type="ECO:0000256" key="8">
    <source>
        <dbReference type="ARBA" id="ARBA00023295"/>
    </source>
</evidence>
<dbReference type="RefSeq" id="WP_347308687.1">
    <property type="nucleotide sequence ID" value="NZ_JBAJEX010000008.1"/>
</dbReference>
<dbReference type="PANTHER" id="PTHR33308:SF9">
    <property type="entry name" value="PEPTIDOGLYCAN HYDROLASE FLGJ"/>
    <property type="match status" value="1"/>
</dbReference>
<comment type="similarity">
    <text evidence="4">In the C-terminal section; belongs to the glycosyl hydrolase 73 family.</text>
</comment>
<evidence type="ECO:0000256" key="2">
    <source>
        <dbReference type="ARBA" id="ARBA00004418"/>
    </source>
</evidence>
<evidence type="ECO:0000256" key="11">
    <source>
        <dbReference type="SAM" id="MobiDB-lite"/>
    </source>
</evidence>
<dbReference type="InterPro" id="IPR013377">
    <property type="entry name" value="FlgJ"/>
</dbReference>
<dbReference type="NCBIfam" id="TIGR02541">
    <property type="entry name" value="flagell_FlgJ"/>
    <property type="match status" value="1"/>
</dbReference>
<comment type="caution">
    <text evidence="13">The sequence shown here is derived from an EMBL/GenBank/DDBJ whole genome shotgun (WGS) entry which is preliminary data.</text>
</comment>
<evidence type="ECO:0000256" key="9">
    <source>
        <dbReference type="ARBA" id="ARBA00023316"/>
    </source>
</evidence>
<dbReference type="PANTHER" id="PTHR33308">
    <property type="entry name" value="PEPTIDOGLYCAN HYDROLASE FLGJ"/>
    <property type="match status" value="1"/>
</dbReference>
<dbReference type="Pfam" id="PF01832">
    <property type="entry name" value="Glucosaminidase"/>
    <property type="match status" value="1"/>
</dbReference>
<keyword evidence="8" id="KW-0326">Glycosidase</keyword>
<keyword evidence="14" id="KW-1185">Reference proteome</keyword>
<evidence type="ECO:0000256" key="4">
    <source>
        <dbReference type="ARBA" id="ARBA00007974"/>
    </source>
</evidence>
<dbReference type="SMART" id="SM00047">
    <property type="entry name" value="LYZ2"/>
    <property type="match status" value="1"/>
</dbReference>